<dbReference type="InterPro" id="IPR029475">
    <property type="entry name" value="DUF6807"/>
</dbReference>
<organism evidence="2 3">
    <name type="scientific">Hymenobacter polaris</name>
    <dbReference type="NCBI Taxonomy" id="2682546"/>
    <lineage>
        <taxon>Bacteria</taxon>
        <taxon>Pseudomonadati</taxon>
        <taxon>Bacteroidota</taxon>
        <taxon>Cytophagia</taxon>
        <taxon>Cytophagales</taxon>
        <taxon>Hymenobacteraceae</taxon>
        <taxon>Hymenobacter</taxon>
    </lineage>
</organism>
<dbReference type="EMBL" id="JABBGH010000001">
    <property type="protein sequence ID" value="NML64642.1"/>
    <property type="molecule type" value="Genomic_DNA"/>
</dbReference>
<dbReference type="AlphaFoldDB" id="A0A7Y0AC66"/>
<dbReference type="Pfam" id="PF14100">
    <property type="entry name" value="DUF6807"/>
    <property type="match status" value="1"/>
</dbReference>
<gene>
    <name evidence="2" type="ORF">HHL22_05435</name>
</gene>
<keyword evidence="1" id="KW-0732">Signal</keyword>
<dbReference type="RefSeq" id="WP_169529926.1">
    <property type="nucleotide sequence ID" value="NZ_JABBGH010000001.1"/>
</dbReference>
<evidence type="ECO:0008006" key="4">
    <source>
        <dbReference type="Google" id="ProtNLM"/>
    </source>
</evidence>
<evidence type="ECO:0000313" key="2">
    <source>
        <dbReference type="EMBL" id="NML64642.1"/>
    </source>
</evidence>
<reference evidence="2 3" key="1">
    <citation type="submission" date="2020-04" db="EMBL/GenBank/DDBJ databases">
        <title>Hymenobacter polaris sp. nov., isolated from Arctic soil.</title>
        <authorList>
            <person name="Dahal R.H."/>
        </authorList>
    </citation>
    <scope>NUCLEOTIDE SEQUENCE [LARGE SCALE GENOMIC DNA]</scope>
    <source>
        <strain evidence="2 3">RP-2-7</strain>
    </source>
</reference>
<evidence type="ECO:0000256" key="1">
    <source>
        <dbReference type="SAM" id="SignalP"/>
    </source>
</evidence>
<comment type="caution">
    <text evidence="2">The sequence shown here is derived from an EMBL/GenBank/DDBJ whole genome shotgun (WGS) entry which is preliminary data.</text>
</comment>
<feature type="signal peptide" evidence="1">
    <location>
        <begin position="1"/>
        <end position="27"/>
    </location>
</feature>
<accession>A0A7Y0AC66</accession>
<dbReference type="Proteomes" id="UP000559626">
    <property type="component" value="Unassembled WGS sequence"/>
</dbReference>
<proteinExistence type="predicted"/>
<protein>
    <recommendedName>
        <fullName evidence="4">DUF4861 domain-containing protein</fullName>
    </recommendedName>
</protein>
<name>A0A7Y0AC66_9BACT</name>
<sequence length="432" mass="47137">MASLLLLWGRRCLGGLALLLAAGPTRAAAQRLATLTVTLARPTGGLAIPLSTSLDALTLLPDSALQLVEVRGGARTVVPLQVERRPERVLHWLALAGPAPTHTYELRQVPARPRPAPAAVQVADEQGGLVLQAGGRPLLRYNYRPVYPPPGIDTAYKRSGFIHPLWSPHGQELTRIQAPDHYHHYGLWAPWTHVLFEGDTVDFWNLADRKGTVRFAGVLATSAGPVYGGYQVLQAHVAFPRGRPEKTALREVQAVRVYHPAGPDAYLADLSIELSCASASPVRLLAYRYGGLGWRATAAWNQANSEVLTSAGKTRHDADGTTARWCLVQGQLGAGDYGGVLLLAFPTNYNYPEPLRIWPDNMNGRGDVFANFSPTKTKDWLLLPGQTYALRYRLLVYNGRCTAQQAENAWQYFAHPPAVVVRVAGQRGAATF</sequence>
<evidence type="ECO:0000313" key="3">
    <source>
        <dbReference type="Proteomes" id="UP000559626"/>
    </source>
</evidence>
<keyword evidence="3" id="KW-1185">Reference proteome</keyword>
<feature type="chain" id="PRO_5031486171" description="DUF4861 domain-containing protein" evidence="1">
    <location>
        <begin position="28"/>
        <end position="432"/>
    </location>
</feature>